<sequence>MFTTTTDVRFAHVDPAGIVFYPRYLEMLNGAVEDWFGDAIGSSFAELHIDRRVGTPTVHLEVDFKIASRLGERLDISITPLRLGKSSCRIAVDFSCKGELRLSAELVLVCTDLDTLSSTPWPDDLRAGIERQLVPAS</sequence>
<dbReference type="CDD" id="cd00586">
    <property type="entry name" value="4HBT"/>
    <property type="match status" value="1"/>
</dbReference>
<name>A0A916Z3C3_9SPHN</name>
<evidence type="ECO:0000313" key="1">
    <source>
        <dbReference type="EMBL" id="GGD72559.1"/>
    </source>
</evidence>
<dbReference type="EMBL" id="BMIP01000004">
    <property type="protein sequence ID" value="GGD72559.1"/>
    <property type="molecule type" value="Genomic_DNA"/>
</dbReference>
<dbReference type="Gene3D" id="3.10.129.10">
    <property type="entry name" value="Hotdog Thioesterase"/>
    <property type="match status" value="1"/>
</dbReference>
<gene>
    <name evidence="1" type="ORF">GCM10010990_22680</name>
</gene>
<keyword evidence="2" id="KW-1185">Reference proteome</keyword>
<dbReference type="Proteomes" id="UP000612349">
    <property type="component" value="Unassembled WGS sequence"/>
</dbReference>
<reference evidence="1" key="2">
    <citation type="submission" date="2020-09" db="EMBL/GenBank/DDBJ databases">
        <authorList>
            <person name="Sun Q."/>
            <person name="Zhou Y."/>
        </authorList>
    </citation>
    <scope>NUCLEOTIDE SEQUENCE</scope>
    <source>
        <strain evidence="1">CGMCC 1.15360</strain>
    </source>
</reference>
<dbReference type="SUPFAM" id="SSF54637">
    <property type="entry name" value="Thioesterase/thiol ester dehydrase-isomerase"/>
    <property type="match status" value="1"/>
</dbReference>
<dbReference type="AlphaFoldDB" id="A0A916Z3C3"/>
<comment type="caution">
    <text evidence="1">The sequence shown here is derived from an EMBL/GenBank/DDBJ whole genome shotgun (WGS) entry which is preliminary data.</text>
</comment>
<dbReference type="RefSeq" id="WP_066774603.1">
    <property type="nucleotide sequence ID" value="NZ_BMIP01000004.1"/>
</dbReference>
<dbReference type="InterPro" id="IPR029069">
    <property type="entry name" value="HotDog_dom_sf"/>
</dbReference>
<dbReference type="OrthoDB" id="7204167at2"/>
<evidence type="ECO:0000313" key="2">
    <source>
        <dbReference type="Proteomes" id="UP000612349"/>
    </source>
</evidence>
<accession>A0A916Z3C3</accession>
<organism evidence="1 2">
    <name type="scientific">Croceicoccus mobilis</name>
    <dbReference type="NCBI Taxonomy" id="1703339"/>
    <lineage>
        <taxon>Bacteria</taxon>
        <taxon>Pseudomonadati</taxon>
        <taxon>Pseudomonadota</taxon>
        <taxon>Alphaproteobacteria</taxon>
        <taxon>Sphingomonadales</taxon>
        <taxon>Erythrobacteraceae</taxon>
        <taxon>Croceicoccus</taxon>
    </lineage>
</organism>
<protein>
    <submittedName>
        <fullName evidence="1">4-hydroxybenzoyl-CoA thioesterase</fullName>
    </submittedName>
</protein>
<dbReference type="Pfam" id="PF13279">
    <property type="entry name" value="4HBT_2"/>
    <property type="match status" value="1"/>
</dbReference>
<reference evidence="1" key="1">
    <citation type="journal article" date="2014" name="Int. J. Syst. Evol. Microbiol.">
        <title>Complete genome sequence of Corynebacterium casei LMG S-19264T (=DSM 44701T), isolated from a smear-ripened cheese.</title>
        <authorList>
            <consortium name="US DOE Joint Genome Institute (JGI-PGF)"/>
            <person name="Walter F."/>
            <person name="Albersmeier A."/>
            <person name="Kalinowski J."/>
            <person name="Ruckert C."/>
        </authorList>
    </citation>
    <scope>NUCLEOTIDE SEQUENCE</scope>
    <source>
        <strain evidence="1">CGMCC 1.15360</strain>
    </source>
</reference>
<proteinExistence type="predicted"/>